<proteinExistence type="predicted"/>
<feature type="coiled-coil region" evidence="1">
    <location>
        <begin position="39"/>
        <end position="70"/>
    </location>
</feature>
<reference evidence="2" key="1">
    <citation type="submission" date="2021-04" db="EMBL/GenBank/DDBJ databases">
        <title>Isolation and polyphasic classification of algal microorganism.</title>
        <authorList>
            <person name="Wang S."/>
        </authorList>
    </citation>
    <scope>NUCLEOTIDE SEQUENCE</scope>
    <source>
        <strain evidence="2">720a</strain>
    </source>
</reference>
<organism evidence="2 3">
    <name type="scientific">Virgibacillus salarius</name>
    <dbReference type="NCBI Taxonomy" id="447199"/>
    <lineage>
        <taxon>Bacteria</taxon>
        <taxon>Bacillati</taxon>
        <taxon>Bacillota</taxon>
        <taxon>Bacilli</taxon>
        <taxon>Bacillales</taxon>
        <taxon>Bacillaceae</taxon>
        <taxon>Virgibacillus</taxon>
    </lineage>
</organism>
<evidence type="ECO:0000313" key="2">
    <source>
        <dbReference type="EMBL" id="MBR7795854.1"/>
    </source>
</evidence>
<accession>A0A941DVG5</accession>
<dbReference type="EMBL" id="JAGSOT010000016">
    <property type="protein sequence ID" value="MBR7795854.1"/>
    <property type="molecule type" value="Genomic_DNA"/>
</dbReference>
<sequence length="132" mass="15793">MDHTEQDSMGAKEESKFQYSNQSKQLYGEAIQQYKADLINLMKAQKDELKQNLKKQRMDLKNKLKEIEVTSLEDDIRESKLNESMESLEIRIMDWLKDQLTSLSNSLKEENMLMEERLKREIEALQRYNEKE</sequence>
<name>A0A941DVG5_9BACI</name>
<dbReference type="RefSeq" id="WP_026681459.1">
    <property type="nucleotide sequence ID" value="NZ_CP115959.1"/>
</dbReference>
<gene>
    <name evidence="2" type="ORF">KCX74_07325</name>
</gene>
<dbReference type="AlphaFoldDB" id="A0A941DVG5"/>
<protein>
    <submittedName>
        <fullName evidence="2">Uncharacterized protein</fullName>
    </submittedName>
</protein>
<evidence type="ECO:0000313" key="3">
    <source>
        <dbReference type="Proteomes" id="UP000675284"/>
    </source>
</evidence>
<keyword evidence="1" id="KW-0175">Coiled coil</keyword>
<dbReference type="Proteomes" id="UP000675284">
    <property type="component" value="Unassembled WGS sequence"/>
</dbReference>
<keyword evidence="3" id="KW-1185">Reference proteome</keyword>
<comment type="caution">
    <text evidence="2">The sequence shown here is derived from an EMBL/GenBank/DDBJ whole genome shotgun (WGS) entry which is preliminary data.</text>
</comment>
<evidence type="ECO:0000256" key="1">
    <source>
        <dbReference type="SAM" id="Coils"/>
    </source>
</evidence>
<feature type="coiled-coil region" evidence="1">
    <location>
        <begin position="97"/>
        <end position="131"/>
    </location>
</feature>